<evidence type="ECO:0000256" key="1">
    <source>
        <dbReference type="ARBA" id="ARBA00004453"/>
    </source>
</evidence>
<protein>
    <submittedName>
        <fullName evidence="7">ParB/RepB/Spo0J family partition protein</fullName>
    </submittedName>
</protein>
<dbReference type="Pfam" id="PF02195">
    <property type="entry name" value="ParB_N"/>
    <property type="match status" value="1"/>
</dbReference>
<feature type="compositionally biased region" description="Basic and acidic residues" evidence="5">
    <location>
        <begin position="27"/>
        <end position="54"/>
    </location>
</feature>
<dbReference type="GO" id="GO:0005694">
    <property type="term" value="C:chromosome"/>
    <property type="evidence" value="ECO:0007669"/>
    <property type="project" value="TreeGrafter"/>
</dbReference>
<name>A0A3E3DDL5_9FIRM</name>
<dbReference type="SUPFAM" id="SSF109709">
    <property type="entry name" value="KorB DNA-binding domain-like"/>
    <property type="match status" value="1"/>
</dbReference>
<dbReference type="InterPro" id="IPR036086">
    <property type="entry name" value="ParB/Sulfiredoxin_sf"/>
</dbReference>
<evidence type="ECO:0000256" key="2">
    <source>
        <dbReference type="ARBA" id="ARBA00006295"/>
    </source>
</evidence>
<dbReference type="PANTHER" id="PTHR33375:SF1">
    <property type="entry name" value="CHROMOSOME-PARTITIONING PROTEIN PARB-RELATED"/>
    <property type="match status" value="1"/>
</dbReference>
<evidence type="ECO:0000313" key="7">
    <source>
        <dbReference type="EMBL" id="RGD67361.1"/>
    </source>
</evidence>
<dbReference type="Pfam" id="PF17762">
    <property type="entry name" value="HTH_ParB"/>
    <property type="match status" value="1"/>
</dbReference>
<proteinExistence type="inferred from homology"/>
<dbReference type="EMBL" id="QTJW01000026">
    <property type="protein sequence ID" value="RGD67361.1"/>
    <property type="molecule type" value="Genomic_DNA"/>
</dbReference>
<evidence type="ECO:0000256" key="4">
    <source>
        <dbReference type="ARBA" id="ARBA00023125"/>
    </source>
</evidence>
<dbReference type="InterPro" id="IPR041468">
    <property type="entry name" value="HTH_ParB/Spo0J"/>
</dbReference>
<dbReference type="InterPro" id="IPR050336">
    <property type="entry name" value="Chromosome_partition/occlusion"/>
</dbReference>
<dbReference type="AlphaFoldDB" id="A0A3E3DDL5"/>
<comment type="subcellular location">
    <subcellularLocation>
        <location evidence="1">Cytoplasm</location>
        <location evidence="1">Nucleoid</location>
    </subcellularLocation>
</comment>
<dbReference type="CDD" id="cd16393">
    <property type="entry name" value="SPO0J_N"/>
    <property type="match status" value="1"/>
</dbReference>
<dbReference type="RefSeq" id="WP_002605399.1">
    <property type="nucleotide sequence ID" value="NZ_CACRUH010000101.1"/>
</dbReference>
<dbReference type="GO" id="GO:0009295">
    <property type="term" value="C:nucleoid"/>
    <property type="evidence" value="ECO:0007669"/>
    <property type="project" value="UniProtKB-SubCell"/>
</dbReference>
<dbReference type="GO" id="GO:0003677">
    <property type="term" value="F:DNA binding"/>
    <property type="evidence" value="ECO:0007669"/>
    <property type="project" value="UniProtKB-KW"/>
</dbReference>
<dbReference type="Proteomes" id="UP000261023">
    <property type="component" value="Unassembled WGS sequence"/>
</dbReference>
<feature type="region of interest" description="Disordered" evidence="5">
    <location>
        <begin position="19"/>
        <end position="54"/>
    </location>
</feature>
<dbReference type="SMART" id="SM00470">
    <property type="entry name" value="ParB"/>
    <property type="match status" value="1"/>
</dbReference>
<comment type="caution">
    <text evidence="7">The sequence shown here is derived from an EMBL/GenBank/DDBJ whole genome shotgun (WGS) entry which is preliminary data.</text>
</comment>
<accession>A0A3E3DDL5</accession>
<feature type="domain" description="ParB-like N-terminal" evidence="6">
    <location>
        <begin position="54"/>
        <end position="143"/>
    </location>
</feature>
<dbReference type="PANTHER" id="PTHR33375">
    <property type="entry name" value="CHROMOSOME-PARTITIONING PROTEIN PARB-RELATED"/>
    <property type="match status" value="1"/>
</dbReference>
<dbReference type="Gene3D" id="3.90.1530.30">
    <property type="match status" value="1"/>
</dbReference>
<gene>
    <name evidence="7" type="ORF">DWX31_27895</name>
</gene>
<evidence type="ECO:0000256" key="5">
    <source>
        <dbReference type="SAM" id="MobiDB-lite"/>
    </source>
</evidence>
<keyword evidence="4" id="KW-0238">DNA-binding</keyword>
<evidence type="ECO:0000259" key="6">
    <source>
        <dbReference type="SMART" id="SM00470"/>
    </source>
</evidence>
<dbReference type="InterPro" id="IPR003115">
    <property type="entry name" value="ParB_N"/>
</dbReference>
<dbReference type="NCBIfam" id="TIGR00180">
    <property type="entry name" value="parB_part"/>
    <property type="match status" value="1"/>
</dbReference>
<dbReference type="OrthoDB" id="9802051at2"/>
<sequence length="313" mass="35776">MAKRTGLGKGLGAIFGDEVMESAAEEQEAKHQAKSKKAQEPEKKEEDSDIGKELMVKVTSIEPNREQPRKDFNEEAMGELAESMKVYGVLQPLLVQKKGDYYEIIAGERRWRAAKLAGLKEVPVVIREYTKQQTMEIALIENVQREDLNAIEEAKAYQRLIQEFELKQEEIAARVGKSRVTITNSMRLLKLDERVQEMLIQNQITGGHARALLTVEDGELQYKLAGKIIAENLSVREIEKIVKSLSKKKNPKEKNVEDESLALIFRDLEERMKSAMGTKVSINRKDKNKGRVEIEYYSESELERIVELIESIR</sequence>
<dbReference type="GO" id="GO:0007059">
    <property type="term" value="P:chromosome segregation"/>
    <property type="evidence" value="ECO:0007669"/>
    <property type="project" value="UniProtKB-KW"/>
</dbReference>
<dbReference type="InterPro" id="IPR004437">
    <property type="entry name" value="ParB/RepB/Spo0J"/>
</dbReference>
<dbReference type="InterPro" id="IPR057240">
    <property type="entry name" value="ParB_dimer_C"/>
</dbReference>
<dbReference type="SUPFAM" id="SSF110849">
    <property type="entry name" value="ParB/Sulfiredoxin"/>
    <property type="match status" value="1"/>
</dbReference>
<dbReference type="Gene3D" id="1.10.10.2830">
    <property type="match status" value="1"/>
</dbReference>
<keyword evidence="3" id="KW-0159">Chromosome partition</keyword>
<organism evidence="7 8">
    <name type="scientific">Hungatella hathewayi</name>
    <dbReference type="NCBI Taxonomy" id="154046"/>
    <lineage>
        <taxon>Bacteria</taxon>
        <taxon>Bacillati</taxon>
        <taxon>Bacillota</taxon>
        <taxon>Clostridia</taxon>
        <taxon>Lachnospirales</taxon>
        <taxon>Lachnospiraceae</taxon>
        <taxon>Hungatella</taxon>
    </lineage>
</organism>
<evidence type="ECO:0000313" key="8">
    <source>
        <dbReference type="Proteomes" id="UP000261023"/>
    </source>
</evidence>
<evidence type="ECO:0000256" key="3">
    <source>
        <dbReference type="ARBA" id="ARBA00022829"/>
    </source>
</evidence>
<comment type="similarity">
    <text evidence="2">Belongs to the ParB family.</text>
</comment>
<dbReference type="Pfam" id="PF23552">
    <property type="entry name" value="ParB_C"/>
    <property type="match status" value="1"/>
</dbReference>
<dbReference type="FunFam" id="1.10.10.2830:FF:000001">
    <property type="entry name" value="Chromosome partitioning protein ParB"/>
    <property type="match status" value="1"/>
</dbReference>
<reference evidence="7 8" key="1">
    <citation type="submission" date="2018-08" db="EMBL/GenBank/DDBJ databases">
        <title>A genome reference for cultivated species of the human gut microbiota.</title>
        <authorList>
            <person name="Zou Y."/>
            <person name="Xue W."/>
            <person name="Luo G."/>
        </authorList>
    </citation>
    <scope>NUCLEOTIDE SEQUENCE [LARGE SCALE GENOMIC DNA]</scope>
    <source>
        <strain evidence="7 8">AF19-13AC</strain>
    </source>
</reference>
<dbReference type="GO" id="GO:0045881">
    <property type="term" value="P:positive regulation of sporulation resulting in formation of a cellular spore"/>
    <property type="evidence" value="ECO:0007669"/>
    <property type="project" value="TreeGrafter"/>
</dbReference>
<dbReference type="FunFam" id="3.90.1530.30:FF:000001">
    <property type="entry name" value="Chromosome partitioning protein ParB"/>
    <property type="match status" value="1"/>
</dbReference>